<protein>
    <submittedName>
        <fullName evidence="13">Voltage-gated calcium channel-like protein 4</fullName>
    </submittedName>
</protein>
<comment type="subcellular location">
    <subcellularLocation>
        <location evidence="1">Membrane</location>
        <topology evidence="1">Multi-pass membrane protein</topology>
    </subcellularLocation>
</comment>
<evidence type="ECO:0000256" key="11">
    <source>
        <dbReference type="ARBA" id="ARBA00023303"/>
    </source>
</evidence>
<organism evidence="13 14">
    <name type="scientific">Sarcoptes scabiei</name>
    <name type="common">Itch mite</name>
    <name type="synonym">Acarus scabiei</name>
    <dbReference type="NCBI Taxonomy" id="52283"/>
    <lineage>
        <taxon>Eukaryota</taxon>
        <taxon>Metazoa</taxon>
        <taxon>Ecdysozoa</taxon>
        <taxon>Arthropoda</taxon>
        <taxon>Chelicerata</taxon>
        <taxon>Arachnida</taxon>
        <taxon>Acari</taxon>
        <taxon>Acariformes</taxon>
        <taxon>Sarcoptiformes</taxon>
        <taxon>Astigmata</taxon>
        <taxon>Psoroptidia</taxon>
        <taxon>Sarcoptoidea</taxon>
        <taxon>Sarcoptidae</taxon>
        <taxon>Sarcoptinae</taxon>
        <taxon>Sarcoptes</taxon>
    </lineage>
</organism>
<evidence type="ECO:0000256" key="6">
    <source>
        <dbReference type="ARBA" id="ARBA00022837"/>
    </source>
</evidence>
<keyword evidence="11" id="KW-0407">Ion channel</keyword>
<accession>A0A132AGQ1</accession>
<evidence type="ECO:0000256" key="2">
    <source>
        <dbReference type="ARBA" id="ARBA00022448"/>
    </source>
</evidence>
<keyword evidence="4" id="KW-0107">Calcium channel</keyword>
<keyword evidence="3" id="KW-0109">Calcium transport</keyword>
<evidence type="ECO:0000256" key="4">
    <source>
        <dbReference type="ARBA" id="ARBA00022673"/>
    </source>
</evidence>
<evidence type="ECO:0000256" key="7">
    <source>
        <dbReference type="ARBA" id="ARBA00022882"/>
    </source>
</evidence>
<dbReference type="SUPFAM" id="SSF81324">
    <property type="entry name" value="Voltage-gated potassium channels"/>
    <property type="match status" value="1"/>
</dbReference>
<name>A0A132AGQ1_SARSC</name>
<evidence type="ECO:0000256" key="10">
    <source>
        <dbReference type="ARBA" id="ARBA00023136"/>
    </source>
</evidence>
<keyword evidence="9" id="KW-0406">Ion transport</keyword>
<evidence type="ECO:0000256" key="8">
    <source>
        <dbReference type="ARBA" id="ARBA00022989"/>
    </source>
</evidence>
<dbReference type="GO" id="GO:0005891">
    <property type="term" value="C:voltage-gated calcium channel complex"/>
    <property type="evidence" value="ECO:0007669"/>
    <property type="project" value="TreeGrafter"/>
</dbReference>
<dbReference type="Proteomes" id="UP000616769">
    <property type="component" value="Unassembled WGS sequence"/>
</dbReference>
<evidence type="ECO:0000259" key="12">
    <source>
        <dbReference type="Pfam" id="PF00520"/>
    </source>
</evidence>
<evidence type="ECO:0000313" key="13">
    <source>
        <dbReference type="EMBL" id="KPM10113.1"/>
    </source>
</evidence>
<gene>
    <name evidence="13" type="ORF">QR98_0086630</name>
</gene>
<dbReference type="Pfam" id="PF00520">
    <property type="entry name" value="Ion_trans"/>
    <property type="match status" value="1"/>
</dbReference>
<dbReference type="Gene3D" id="1.20.120.350">
    <property type="entry name" value="Voltage-gated potassium channels. Chain C"/>
    <property type="match status" value="1"/>
</dbReference>
<evidence type="ECO:0000313" key="14">
    <source>
        <dbReference type="Proteomes" id="UP000616769"/>
    </source>
</evidence>
<evidence type="ECO:0000256" key="9">
    <source>
        <dbReference type="ARBA" id="ARBA00023065"/>
    </source>
</evidence>
<dbReference type="VEuPathDB" id="VectorBase:SSCA009960"/>
<dbReference type="EMBL" id="JXLN01014550">
    <property type="protein sequence ID" value="KPM10113.1"/>
    <property type="molecule type" value="Genomic_DNA"/>
</dbReference>
<keyword evidence="7" id="KW-0851">Voltage-gated channel</keyword>
<dbReference type="AlphaFoldDB" id="A0A132AGQ1"/>
<dbReference type="GO" id="GO:0008331">
    <property type="term" value="F:high voltage-gated calcium channel activity"/>
    <property type="evidence" value="ECO:0007669"/>
    <property type="project" value="TreeGrafter"/>
</dbReference>
<evidence type="ECO:0000256" key="3">
    <source>
        <dbReference type="ARBA" id="ARBA00022568"/>
    </source>
</evidence>
<evidence type="ECO:0000256" key="1">
    <source>
        <dbReference type="ARBA" id="ARBA00004141"/>
    </source>
</evidence>
<keyword evidence="8" id="KW-1133">Transmembrane helix</keyword>
<evidence type="ECO:0000256" key="5">
    <source>
        <dbReference type="ARBA" id="ARBA00022692"/>
    </source>
</evidence>
<keyword evidence="6" id="KW-0106">Calcium</keyword>
<comment type="caution">
    <text evidence="13">The sequence shown here is derived from an EMBL/GenBank/DDBJ whole genome shotgun (WGS) entry which is preliminary data.</text>
</comment>
<dbReference type="InterPro" id="IPR005821">
    <property type="entry name" value="Ion_trans_dom"/>
</dbReference>
<dbReference type="PANTHER" id="PTHR45628">
    <property type="entry name" value="VOLTAGE-DEPENDENT CALCIUM CHANNEL TYPE A SUBUNIT ALPHA-1"/>
    <property type="match status" value="1"/>
</dbReference>
<dbReference type="PANTHER" id="PTHR45628:SF1">
    <property type="entry name" value="VOLTAGE-DEPENDENT CALCIUM CHANNEL TYPE D SUBUNIT ALPHA-1"/>
    <property type="match status" value="1"/>
</dbReference>
<dbReference type="InterPro" id="IPR050599">
    <property type="entry name" value="VDCC_alpha-1_subunit"/>
</dbReference>
<keyword evidence="5" id="KW-0812">Transmembrane</keyword>
<dbReference type="GO" id="GO:0098703">
    <property type="term" value="P:calcium ion import across plasma membrane"/>
    <property type="evidence" value="ECO:0007669"/>
    <property type="project" value="TreeGrafter"/>
</dbReference>
<keyword evidence="2" id="KW-0813">Transport</keyword>
<dbReference type="InterPro" id="IPR027359">
    <property type="entry name" value="Volt_channel_dom_sf"/>
</dbReference>
<feature type="domain" description="Ion transport" evidence="12">
    <location>
        <begin position="56"/>
        <end position="129"/>
    </location>
</feature>
<sequence length="129" mass="15555">MEQFNESIVDEENKIDAEDENIEQQHPPSYWTIQKMHFMRINRRTRRACRKICKSQALYWTIIVLVFLNTLTLASEHYNQPQWLDDFQEVANVVFVTLFLLEMLLKMYSLGLKGYFFSLFNRFDCFVVI</sequence>
<proteinExistence type="predicted"/>
<keyword evidence="10" id="KW-0472">Membrane</keyword>
<reference evidence="13 14" key="1">
    <citation type="journal article" date="2015" name="Parasit. Vectors">
        <title>Draft genome of the scabies mite.</title>
        <authorList>
            <person name="Rider S.D.Jr."/>
            <person name="Morgan M.S."/>
            <person name="Arlian L.G."/>
        </authorList>
    </citation>
    <scope>NUCLEOTIDE SEQUENCE [LARGE SCALE GENOMIC DNA]</scope>
    <source>
        <strain evidence="13">Arlian Lab</strain>
    </source>
</reference>